<protein>
    <submittedName>
        <fullName evidence="1">DUF4238 domain-containing protein</fullName>
    </submittedName>
</protein>
<organism evidence="1 2">
    <name type="scientific">Mammaliicoccus sciuri</name>
    <name type="common">Staphylococcus sciuri</name>
    <dbReference type="NCBI Taxonomy" id="1296"/>
    <lineage>
        <taxon>Bacteria</taxon>
        <taxon>Bacillati</taxon>
        <taxon>Bacillota</taxon>
        <taxon>Bacilli</taxon>
        <taxon>Bacillales</taxon>
        <taxon>Staphylococcaceae</taxon>
        <taxon>Mammaliicoccus</taxon>
    </lineage>
</organism>
<dbReference type="RefSeq" id="WP_196968647.1">
    <property type="nucleotide sequence ID" value="NZ_CP064868.1"/>
</dbReference>
<reference evidence="1" key="1">
    <citation type="submission" date="2022-07" db="EMBL/GenBank/DDBJ databases">
        <title>Bacterial species isolated from the porcine tonsil microbiota.</title>
        <authorList>
            <person name="Oliveira I.M.F."/>
        </authorList>
    </citation>
    <scope>NUCLEOTIDE SEQUENCE</scope>
    <source>
        <strain evidence="1">8QC2O2</strain>
    </source>
</reference>
<proteinExistence type="predicted"/>
<comment type="caution">
    <text evidence="1">The sequence shown here is derived from an EMBL/GenBank/DDBJ whole genome shotgun (WGS) entry which is preliminary data.</text>
</comment>
<name>A0AAW5LM60_MAMSC</name>
<dbReference type="AlphaFoldDB" id="A0AAW5LM60"/>
<sequence length="282" mass="33567">MVTKKQHYYPRCLLKHFANEQDKVHVYINQSNKECEMSYSKVCAKNNSYESDEVIDNILESKLGDYESQMGSIIDDILKNILSDEVYISEEQQDFIYKYMWLQYIRTDSGRIKYIDMIENINSYIPRTRPIELEEIKNNRDKIIKFNWLFKQEGVLEDLLERIAKPSTMTFHIAISEGNLLTSDNPIIGTNEWKQMILPISPYLCIEFQEDSINVSKDLVVMLAPEKTRYLNEATINTANYYVISNKPFNILQTHYIYNRFKNENWDFRYPHMQTKQIIDKN</sequence>
<dbReference type="EMBL" id="JANILD010000003">
    <property type="protein sequence ID" value="MCQ9303494.1"/>
    <property type="molecule type" value="Genomic_DNA"/>
</dbReference>
<dbReference type="Proteomes" id="UP001204068">
    <property type="component" value="Unassembled WGS sequence"/>
</dbReference>
<evidence type="ECO:0000313" key="2">
    <source>
        <dbReference type="Proteomes" id="UP001204068"/>
    </source>
</evidence>
<accession>A0AAW5LM60</accession>
<evidence type="ECO:0000313" key="1">
    <source>
        <dbReference type="EMBL" id="MCQ9303494.1"/>
    </source>
</evidence>
<dbReference type="InterPro" id="IPR025332">
    <property type="entry name" value="DUF4238"/>
</dbReference>
<gene>
    <name evidence="1" type="ORF">NQ032_07740</name>
</gene>
<dbReference type="Pfam" id="PF14022">
    <property type="entry name" value="DUF4238"/>
    <property type="match status" value="1"/>
</dbReference>